<dbReference type="AlphaFoldDB" id="A0A7J8R898"/>
<comment type="caution">
    <text evidence="1">The sequence shown here is derived from an EMBL/GenBank/DDBJ whole genome shotgun (WGS) entry which is preliminary data.</text>
</comment>
<protein>
    <recommendedName>
        <fullName evidence="3">RNase H type-1 domain-containing protein</fullName>
    </recommendedName>
</protein>
<keyword evidence="2" id="KW-1185">Reference proteome</keyword>
<reference evidence="1 2" key="1">
    <citation type="journal article" date="2019" name="Genome Biol. Evol.">
        <title>Insights into the evolution of the New World diploid cottons (Gossypium, subgenus Houzingenia) based on genome sequencing.</title>
        <authorList>
            <person name="Grover C.E."/>
            <person name="Arick M.A. 2nd"/>
            <person name="Thrash A."/>
            <person name="Conover J.L."/>
            <person name="Sanders W.S."/>
            <person name="Peterson D.G."/>
            <person name="Frelichowski J.E."/>
            <person name="Scheffler J.A."/>
            <person name="Scheffler B.E."/>
            <person name="Wendel J.F."/>
        </authorList>
    </citation>
    <scope>NUCLEOTIDE SEQUENCE [LARGE SCALE GENOMIC DNA]</scope>
    <source>
        <strain evidence="1">27</strain>
        <tissue evidence="1">Leaf</tissue>
    </source>
</reference>
<evidence type="ECO:0000313" key="1">
    <source>
        <dbReference type="EMBL" id="MBA0610059.1"/>
    </source>
</evidence>
<gene>
    <name evidence="1" type="ORF">Godav_010956</name>
</gene>
<name>A0A7J8R898_GOSDV</name>
<organism evidence="1 2">
    <name type="scientific">Gossypium davidsonii</name>
    <name type="common">Davidson's cotton</name>
    <name type="synonym">Gossypium klotzschianum subsp. davidsonii</name>
    <dbReference type="NCBI Taxonomy" id="34287"/>
    <lineage>
        <taxon>Eukaryota</taxon>
        <taxon>Viridiplantae</taxon>
        <taxon>Streptophyta</taxon>
        <taxon>Embryophyta</taxon>
        <taxon>Tracheophyta</taxon>
        <taxon>Spermatophyta</taxon>
        <taxon>Magnoliopsida</taxon>
        <taxon>eudicotyledons</taxon>
        <taxon>Gunneridae</taxon>
        <taxon>Pentapetalae</taxon>
        <taxon>rosids</taxon>
        <taxon>malvids</taxon>
        <taxon>Malvales</taxon>
        <taxon>Malvaceae</taxon>
        <taxon>Malvoideae</taxon>
        <taxon>Gossypium</taxon>
    </lineage>
</organism>
<dbReference type="Proteomes" id="UP000593561">
    <property type="component" value="Unassembled WGS sequence"/>
</dbReference>
<dbReference type="EMBL" id="JABFAC010000004">
    <property type="protein sequence ID" value="MBA0610059.1"/>
    <property type="molecule type" value="Genomic_DNA"/>
</dbReference>
<proteinExistence type="predicted"/>
<accession>A0A7J8R898</accession>
<evidence type="ECO:0008006" key="3">
    <source>
        <dbReference type="Google" id="ProtNLM"/>
    </source>
</evidence>
<sequence length="67" mass="7736">MLVVQFLTKPLYECHSFGNLIDGSLTLINEDWVIEIRHIFQEGNIYADHLTKLTQSFNMGLAWLVTP</sequence>
<evidence type="ECO:0000313" key="2">
    <source>
        <dbReference type="Proteomes" id="UP000593561"/>
    </source>
</evidence>